<protein>
    <submittedName>
        <fullName evidence="2">Enoyl-CoA hydratase</fullName>
    </submittedName>
</protein>
<dbReference type="InterPro" id="IPR029069">
    <property type="entry name" value="HotDog_dom_sf"/>
</dbReference>
<dbReference type="Proteomes" id="UP000538292">
    <property type="component" value="Unassembled WGS sequence"/>
</dbReference>
<feature type="domain" description="Thioesterase" evidence="1">
    <location>
        <begin position="50"/>
        <end position="100"/>
    </location>
</feature>
<sequence length="124" mass="14104">MQAGDVYTWERTFTEEEVLAFSEFTGDKGRHHIEKDENGRLMVQGLLTASLVTKIGGDLNYVARKFEMEFLCPVFTGDTIRCEAKVSEVTPSEKYLEVKIKSVFHNQDGKVVLKLDCDGVIFYD</sequence>
<organism evidence="2 3">
    <name type="scientific">Thermoactinomyces mirandus</name>
    <dbReference type="NCBI Taxonomy" id="2756294"/>
    <lineage>
        <taxon>Bacteria</taxon>
        <taxon>Bacillati</taxon>
        <taxon>Bacillota</taxon>
        <taxon>Bacilli</taxon>
        <taxon>Bacillales</taxon>
        <taxon>Thermoactinomycetaceae</taxon>
        <taxon>Thermoactinomyces</taxon>
    </lineage>
</organism>
<dbReference type="InterPro" id="IPR006683">
    <property type="entry name" value="Thioestr_dom"/>
</dbReference>
<dbReference type="Pfam" id="PF03061">
    <property type="entry name" value="4HBT"/>
    <property type="match status" value="1"/>
</dbReference>
<comment type="caution">
    <text evidence="2">The sequence shown here is derived from an EMBL/GenBank/DDBJ whole genome shotgun (WGS) entry which is preliminary data.</text>
</comment>
<dbReference type="AlphaFoldDB" id="A0A7W1XRQ6"/>
<dbReference type="EMBL" id="JACEOL010000018">
    <property type="protein sequence ID" value="MBA4601886.1"/>
    <property type="molecule type" value="Genomic_DNA"/>
</dbReference>
<evidence type="ECO:0000313" key="2">
    <source>
        <dbReference type="EMBL" id="MBA4601886.1"/>
    </source>
</evidence>
<dbReference type="RefSeq" id="WP_181738854.1">
    <property type="nucleotide sequence ID" value="NZ_JACEOL010000018.1"/>
</dbReference>
<accession>A0A7W1XRQ6</accession>
<dbReference type="PANTHER" id="PTHR43664">
    <property type="entry name" value="MONOAMINE OXIDASE-RELATED"/>
    <property type="match status" value="1"/>
</dbReference>
<dbReference type="Gene3D" id="3.10.129.10">
    <property type="entry name" value="Hotdog Thioesterase"/>
    <property type="match status" value="1"/>
</dbReference>
<reference evidence="2 3" key="1">
    <citation type="submission" date="2020-07" db="EMBL/GenBank/DDBJ databases">
        <title>Thermoactinomyces phylogeny.</title>
        <authorList>
            <person name="Dunlap C."/>
        </authorList>
    </citation>
    <scope>NUCLEOTIDE SEQUENCE [LARGE SCALE GENOMIC DNA]</scope>
    <source>
        <strain evidence="2 3">AMNI-1</strain>
    </source>
</reference>
<name>A0A7W1XRQ6_9BACL</name>
<evidence type="ECO:0000259" key="1">
    <source>
        <dbReference type="Pfam" id="PF03061"/>
    </source>
</evidence>
<dbReference type="PANTHER" id="PTHR43664:SF1">
    <property type="entry name" value="BETA-METHYLMALYL-COA DEHYDRATASE"/>
    <property type="match status" value="1"/>
</dbReference>
<proteinExistence type="predicted"/>
<gene>
    <name evidence="2" type="ORF">H2C83_06030</name>
</gene>
<dbReference type="SUPFAM" id="SSF54637">
    <property type="entry name" value="Thioesterase/thiol ester dehydrase-isomerase"/>
    <property type="match status" value="1"/>
</dbReference>
<evidence type="ECO:0000313" key="3">
    <source>
        <dbReference type="Proteomes" id="UP000538292"/>
    </source>
</evidence>
<keyword evidence="3" id="KW-1185">Reference proteome</keyword>
<dbReference type="InterPro" id="IPR052342">
    <property type="entry name" value="MCH/BMMD"/>
</dbReference>